<keyword evidence="1" id="KW-0812">Transmembrane</keyword>
<organism evidence="2 3">
    <name type="scientific">Bacteroides graminisolvens</name>
    <dbReference type="NCBI Taxonomy" id="477666"/>
    <lineage>
        <taxon>Bacteria</taxon>
        <taxon>Pseudomonadati</taxon>
        <taxon>Bacteroidota</taxon>
        <taxon>Bacteroidia</taxon>
        <taxon>Bacteroidales</taxon>
        <taxon>Bacteroidaceae</taxon>
        <taxon>Bacteroides</taxon>
    </lineage>
</organism>
<comment type="caution">
    <text evidence="2">The sequence shown here is derived from an EMBL/GenBank/DDBJ whole genome shotgun (WGS) entry which is preliminary data.</text>
</comment>
<feature type="transmembrane region" description="Helical" evidence="1">
    <location>
        <begin position="7"/>
        <end position="26"/>
    </location>
</feature>
<sequence>MLWKKIVATAIVCLIIGYFIGVHLPYNWGAIMISDTPISKAEYYQLVTSIFEAIGTCAAVIVALFLNEIRACFKKVSFDIALSSEDALEEVEDIKGTKKALKYYNHIEFFNKGNINAQNCELYLENAEFFLSENNKNCDSFSVGNEPINWGNNSSPMVYVPSQGKKILRIFEMIAPLKQSNPTGKDDNIIPAQYSFLGFPHNVDAKKGKWELIYCLNSTNSKPQRFKLRIEWNGEWEGRQADMKKLLTMKLEQL</sequence>
<evidence type="ECO:0000313" key="3">
    <source>
        <dbReference type="Proteomes" id="UP000263098"/>
    </source>
</evidence>
<name>A0A3D2SDN9_9BACE</name>
<evidence type="ECO:0000313" key="2">
    <source>
        <dbReference type="EMBL" id="HCK24367.1"/>
    </source>
</evidence>
<dbReference type="EMBL" id="DPVG01000221">
    <property type="protein sequence ID" value="HCK24367.1"/>
    <property type="molecule type" value="Genomic_DNA"/>
</dbReference>
<feature type="transmembrane region" description="Helical" evidence="1">
    <location>
        <begin position="46"/>
        <end position="66"/>
    </location>
</feature>
<dbReference type="AlphaFoldDB" id="A0A3D2SDN9"/>
<protein>
    <submittedName>
        <fullName evidence="2">Uncharacterized protein</fullName>
    </submittedName>
</protein>
<evidence type="ECO:0000256" key="1">
    <source>
        <dbReference type="SAM" id="Phobius"/>
    </source>
</evidence>
<keyword evidence="1" id="KW-0472">Membrane</keyword>
<proteinExistence type="predicted"/>
<accession>A0A3D2SDN9</accession>
<dbReference type="Proteomes" id="UP000263098">
    <property type="component" value="Unassembled WGS sequence"/>
</dbReference>
<reference evidence="2 3" key="1">
    <citation type="journal article" date="2018" name="Nat. Biotechnol.">
        <title>A standardized bacterial taxonomy based on genome phylogeny substantially revises the tree of life.</title>
        <authorList>
            <person name="Parks D.H."/>
            <person name="Chuvochina M."/>
            <person name="Waite D.W."/>
            <person name="Rinke C."/>
            <person name="Skarshewski A."/>
            <person name="Chaumeil P.A."/>
            <person name="Hugenholtz P."/>
        </authorList>
    </citation>
    <scope>NUCLEOTIDE SEQUENCE [LARGE SCALE GENOMIC DNA]</scope>
    <source>
        <strain evidence="2">UBA9667</strain>
    </source>
</reference>
<keyword evidence="1" id="KW-1133">Transmembrane helix</keyword>
<gene>
    <name evidence="2" type="ORF">DHW31_06195</name>
</gene>